<dbReference type="InterPro" id="IPR000070">
    <property type="entry name" value="Pectinesterase_cat"/>
</dbReference>
<dbReference type="RefSeq" id="WP_211633867.1">
    <property type="nucleotide sequence ID" value="NZ_CP073100.1"/>
</dbReference>
<evidence type="ECO:0000256" key="5">
    <source>
        <dbReference type="RuleBase" id="RU000589"/>
    </source>
</evidence>
<comment type="catalytic activity">
    <reaction evidence="5">
        <text>[(1-&gt;4)-alpha-D-galacturonosyl methyl ester](n) + n H2O = [(1-&gt;4)-alpha-D-galacturonosyl](n) + n methanol + n H(+)</text>
        <dbReference type="Rhea" id="RHEA:22380"/>
        <dbReference type="Rhea" id="RHEA-COMP:14570"/>
        <dbReference type="Rhea" id="RHEA-COMP:14573"/>
        <dbReference type="ChEBI" id="CHEBI:15377"/>
        <dbReference type="ChEBI" id="CHEBI:15378"/>
        <dbReference type="ChEBI" id="CHEBI:17790"/>
        <dbReference type="ChEBI" id="CHEBI:140522"/>
        <dbReference type="ChEBI" id="CHEBI:140523"/>
        <dbReference type="EC" id="3.1.1.11"/>
    </reaction>
</comment>
<dbReference type="Proteomes" id="UP000676169">
    <property type="component" value="Chromosome"/>
</dbReference>
<evidence type="ECO:0000256" key="4">
    <source>
        <dbReference type="PROSITE-ProRule" id="PRU10040"/>
    </source>
</evidence>
<feature type="signal peptide" evidence="5">
    <location>
        <begin position="1"/>
        <end position="18"/>
    </location>
</feature>
<evidence type="ECO:0000313" key="8">
    <source>
        <dbReference type="Proteomes" id="UP000676169"/>
    </source>
</evidence>
<keyword evidence="5" id="KW-0732">Signal</keyword>
<evidence type="ECO:0000256" key="2">
    <source>
        <dbReference type="ARBA" id="ARBA00022801"/>
    </source>
</evidence>
<dbReference type="PROSITE" id="PS00503">
    <property type="entry name" value="PECTINESTERASE_2"/>
    <property type="match status" value="1"/>
</dbReference>
<evidence type="ECO:0000313" key="7">
    <source>
        <dbReference type="EMBL" id="QUE52624.1"/>
    </source>
</evidence>
<comment type="similarity">
    <text evidence="1">Belongs to the pectinesterase family.</text>
</comment>
<dbReference type="PANTHER" id="PTHR31321">
    <property type="entry name" value="ACYL-COA THIOESTER HYDROLASE YBHC-RELATED"/>
    <property type="match status" value="1"/>
</dbReference>
<dbReference type="InterPro" id="IPR011050">
    <property type="entry name" value="Pectin_lyase_fold/virulence"/>
</dbReference>
<dbReference type="InterPro" id="IPR033131">
    <property type="entry name" value="Pectinesterase_Asp_AS"/>
</dbReference>
<dbReference type="SUPFAM" id="SSF51126">
    <property type="entry name" value="Pectin lyase-like"/>
    <property type="match status" value="1"/>
</dbReference>
<sequence>MIRGFIAWLFAGTATVLAASQTLVVDPTDGKAFPTVKLAIDAAVARAAKHAGECRIVIKPGIYREKLVVPKEAGEISLEGEDESKTVIVFGDGADTPRPEGGTVGTFDSATVTFRCPKIRASHLTFENSRGKGSQAVAVSLACERGEFRNCRLLGSQDTLLIQSGAHLFDRCRIEGDVDFIFGAGIGYFHACEIHVKDNGYITAASTPENQAYGFVFDHCAISVAPAAKRVYLGRPWRPYSAVAYLNCTLGKGIAPEGWDNWRNPENEKTARYAEFQNTGEGASIIRRVAWSRQLAAEEAAACTMRAVLGWEPKW</sequence>
<name>A0A975J275_9BACT</name>
<accession>A0A975J275</accession>
<keyword evidence="3 5" id="KW-0063">Aspartyl esterase</keyword>
<dbReference type="GO" id="GO:0042545">
    <property type="term" value="P:cell wall modification"/>
    <property type="evidence" value="ECO:0007669"/>
    <property type="project" value="UniProtKB-UniRule"/>
</dbReference>
<keyword evidence="8" id="KW-1185">Reference proteome</keyword>
<dbReference type="EC" id="3.1.1.11" evidence="5"/>
<feature type="chain" id="PRO_5038165849" description="Pectinesterase" evidence="5">
    <location>
        <begin position="19"/>
        <end position="315"/>
    </location>
</feature>
<reference evidence="7" key="1">
    <citation type="submission" date="2021-04" db="EMBL/GenBank/DDBJ databases">
        <title>Luteolibacter sp. 32A isolated from the skin of an Anderson's salamander (Ambystoma andersonii).</title>
        <authorList>
            <person name="Spergser J."/>
            <person name="Busse H.-J."/>
        </authorList>
    </citation>
    <scope>NUCLEOTIDE SEQUENCE</scope>
    <source>
        <strain evidence="7">32A</strain>
    </source>
</reference>
<dbReference type="AlphaFoldDB" id="A0A975J275"/>
<organism evidence="7 8">
    <name type="scientific">Luteolibacter ambystomatis</name>
    <dbReference type="NCBI Taxonomy" id="2824561"/>
    <lineage>
        <taxon>Bacteria</taxon>
        <taxon>Pseudomonadati</taxon>
        <taxon>Verrucomicrobiota</taxon>
        <taxon>Verrucomicrobiia</taxon>
        <taxon>Verrucomicrobiales</taxon>
        <taxon>Verrucomicrobiaceae</taxon>
        <taxon>Luteolibacter</taxon>
    </lineage>
</organism>
<evidence type="ECO:0000256" key="1">
    <source>
        <dbReference type="ARBA" id="ARBA00008891"/>
    </source>
</evidence>
<gene>
    <name evidence="7" type="ORF">KBB96_06940</name>
</gene>
<protein>
    <recommendedName>
        <fullName evidence="5">Pectinesterase</fullName>
        <ecNumber evidence="5">3.1.1.11</ecNumber>
    </recommendedName>
</protein>
<keyword evidence="2 5" id="KW-0378">Hydrolase</keyword>
<dbReference type="PANTHER" id="PTHR31321:SF57">
    <property type="entry name" value="PECTINESTERASE 53-RELATED"/>
    <property type="match status" value="1"/>
</dbReference>
<proteinExistence type="inferred from homology"/>
<feature type="domain" description="Pectinesterase catalytic" evidence="6">
    <location>
        <begin position="31"/>
        <end position="302"/>
    </location>
</feature>
<dbReference type="GO" id="GO:0045490">
    <property type="term" value="P:pectin catabolic process"/>
    <property type="evidence" value="ECO:0007669"/>
    <property type="project" value="UniProtKB-UniRule"/>
</dbReference>
<evidence type="ECO:0000259" key="6">
    <source>
        <dbReference type="Pfam" id="PF01095"/>
    </source>
</evidence>
<dbReference type="Pfam" id="PF01095">
    <property type="entry name" value="Pectinesterase"/>
    <property type="match status" value="1"/>
</dbReference>
<dbReference type="Gene3D" id="2.160.20.10">
    <property type="entry name" value="Single-stranded right-handed beta-helix, Pectin lyase-like"/>
    <property type="match status" value="1"/>
</dbReference>
<dbReference type="EMBL" id="CP073100">
    <property type="protein sequence ID" value="QUE52624.1"/>
    <property type="molecule type" value="Genomic_DNA"/>
</dbReference>
<dbReference type="GO" id="GO:0009279">
    <property type="term" value="C:cell outer membrane"/>
    <property type="evidence" value="ECO:0007669"/>
    <property type="project" value="TreeGrafter"/>
</dbReference>
<feature type="active site" evidence="4">
    <location>
        <position position="179"/>
    </location>
</feature>
<dbReference type="GO" id="GO:0030599">
    <property type="term" value="F:pectinesterase activity"/>
    <property type="evidence" value="ECO:0007669"/>
    <property type="project" value="UniProtKB-UniRule"/>
</dbReference>
<dbReference type="InterPro" id="IPR012334">
    <property type="entry name" value="Pectin_lyas_fold"/>
</dbReference>
<dbReference type="KEGG" id="lamb:KBB96_06940"/>
<comment type="pathway">
    <text evidence="5">Glycan metabolism; pectin degradation; 2-dehydro-3-deoxy-D-gluconate from pectin: step 1/5.</text>
</comment>
<evidence type="ECO:0000256" key="3">
    <source>
        <dbReference type="ARBA" id="ARBA00023085"/>
    </source>
</evidence>